<dbReference type="InterPro" id="IPR000160">
    <property type="entry name" value="GGDEF_dom"/>
</dbReference>
<dbReference type="GO" id="GO:0005886">
    <property type="term" value="C:plasma membrane"/>
    <property type="evidence" value="ECO:0007669"/>
    <property type="project" value="TreeGrafter"/>
</dbReference>
<dbReference type="GO" id="GO:0052621">
    <property type="term" value="F:diguanylate cyclase activity"/>
    <property type="evidence" value="ECO:0007669"/>
    <property type="project" value="UniProtKB-EC"/>
</dbReference>
<dbReference type="FunFam" id="3.30.70.270:FF:000001">
    <property type="entry name" value="Diguanylate cyclase domain protein"/>
    <property type="match status" value="1"/>
</dbReference>
<dbReference type="InterPro" id="IPR029787">
    <property type="entry name" value="Nucleotide_cyclase"/>
</dbReference>
<dbReference type="PATRIC" id="fig|1260221.3.peg.2330"/>
<dbReference type="eggNOG" id="COG3706">
    <property type="taxonomic scope" value="Bacteria"/>
</dbReference>
<protein>
    <recommendedName>
        <fullName evidence="2">diguanylate cyclase</fullName>
        <ecNumber evidence="2">2.7.7.65</ecNumber>
    </recommendedName>
</protein>
<reference evidence="6 7" key="1">
    <citation type="journal article" date="2013" name="ISME J.">
        <title>Comparative genomics of pathogenic lineages of Vibrio nigripulchritudo identifies virulence-associated traits.</title>
        <authorList>
            <person name="Goudenege D."/>
            <person name="Labreuche Y."/>
            <person name="Krin E."/>
            <person name="Ansquer D."/>
            <person name="Mangenot S."/>
            <person name="Calteau A."/>
            <person name="Medigue C."/>
            <person name="Mazel D."/>
            <person name="Polz M.F."/>
            <person name="Le Roux F."/>
        </authorList>
    </citation>
    <scope>NUCLEOTIDE SEQUENCE [LARGE SCALE GENOMIC DNA]</scope>
    <source>
        <strain evidence="7">SnF1</strain>
    </source>
</reference>
<dbReference type="SUPFAM" id="SSF55073">
    <property type="entry name" value="Nucleotide cyclase"/>
    <property type="match status" value="1"/>
</dbReference>
<dbReference type="SMART" id="SM00267">
    <property type="entry name" value="GGDEF"/>
    <property type="match status" value="1"/>
</dbReference>
<feature type="transmembrane region" description="Helical" evidence="4">
    <location>
        <begin position="160"/>
        <end position="178"/>
    </location>
</feature>
<dbReference type="GO" id="GO:1902201">
    <property type="term" value="P:negative regulation of bacterial-type flagellum-dependent cell motility"/>
    <property type="evidence" value="ECO:0007669"/>
    <property type="project" value="TreeGrafter"/>
</dbReference>
<dbReference type="CDD" id="cd01949">
    <property type="entry name" value="GGDEF"/>
    <property type="match status" value="1"/>
</dbReference>
<dbReference type="GO" id="GO:0043709">
    <property type="term" value="P:cell adhesion involved in single-species biofilm formation"/>
    <property type="evidence" value="ECO:0007669"/>
    <property type="project" value="TreeGrafter"/>
</dbReference>
<evidence type="ECO:0000259" key="5">
    <source>
        <dbReference type="PROSITE" id="PS50887"/>
    </source>
</evidence>
<organism evidence="6 7">
    <name type="scientific">Vibrio nigripulchritudo</name>
    <dbReference type="NCBI Taxonomy" id="28173"/>
    <lineage>
        <taxon>Bacteria</taxon>
        <taxon>Pseudomonadati</taxon>
        <taxon>Pseudomonadota</taxon>
        <taxon>Gammaproteobacteria</taxon>
        <taxon>Vibrionales</taxon>
        <taxon>Vibrionaceae</taxon>
        <taxon>Vibrio</taxon>
    </lineage>
</organism>
<gene>
    <name evidence="6" type="ORF">VIBNI_A2450</name>
</gene>
<proteinExistence type="predicted"/>
<evidence type="ECO:0000256" key="1">
    <source>
        <dbReference type="ARBA" id="ARBA00001946"/>
    </source>
</evidence>
<evidence type="ECO:0000256" key="4">
    <source>
        <dbReference type="SAM" id="Phobius"/>
    </source>
</evidence>
<dbReference type="Proteomes" id="UP000016895">
    <property type="component" value="Chromosome 1"/>
</dbReference>
<dbReference type="KEGG" id="vni:VIBNI_A2450"/>
<dbReference type="NCBIfam" id="TIGR00254">
    <property type="entry name" value="GGDEF"/>
    <property type="match status" value="1"/>
</dbReference>
<feature type="transmembrane region" description="Helical" evidence="4">
    <location>
        <begin position="121"/>
        <end position="140"/>
    </location>
</feature>
<comment type="cofactor">
    <cofactor evidence="1">
        <name>Mg(2+)</name>
        <dbReference type="ChEBI" id="CHEBI:18420"/>
    </cofactor>
</comment>
<dbReference type="PANTHER" id="PTHR45138">
    <property type="entry name" value="REGULATORY COMPONENTS OF SENSORY TRANSDUCTION SYSTEM"/>
    <property type="match status" value="1"/>
</dbReference>
<comment type="catalytic activity">
    <reaction evidence="3">
        <text>2 GTP = 3',3'-c-di-GMP + 2 diphosphate</text>
        <dbReference type="Rhea" id="RHEA:24898"/>
        <dbReference type="ChEBI" id="CHEBI:33019"/>
        <dbReference type="ChEBI" id="CHEBI:37565"/>
        <dbReference type="ChEBI" id="CHEBI:58805"/>
        <dbReference type="EC" id="2.7.7.65"/>
    </reaction>
</comment>
<dbReference type="InterPro" id="IPR043128">
    <property type="entry name" value="Rev_trsase/Diguanyl_cyclase"/>
</dbReference>
<evidence type="ECO:0000313" key="7">
    <source>
        <dbReference type="Proteomes" id="UP000016895"/>
    </source>
</evidence>
<dbReference type="PANTHER" id="PTHR45138:SF9">
    <property type="entry name" value="DIGUANYLATE CYCLASE DGCM-RELATED"/>
    <property type="match status" value="1"/>
</dbReference>
<feature type="transmembrane region" description="Helical" evidence="4">
    <location>
        <begin position="68"/>
        <end position="88"/>
    </location>
</feature>
<keyword evidence="4" id="KW-1133">Transmembrane helix</keyword>
<dbReference type="InterPro" id="IPR050469">
    <property type="entry name" value="Diguanylate_Cyclase"/>
</dbReference>
<dbReference type="EMBL" id="FO203526">
    <property type="protein sequence ID" value="CCO58512.1"/>
    <property type="molecule type" value="Genomic_DNA"/>
</dbReference>
<dbReference type="STRING" id="28173.VIBNI_A2450"/>
<feature type="domain" description="GGDEF" evidence="5">
    <location>
        <begin position="224"/>
        <end position="352"/>
    </location>
</feature>
<keyword evidence="4" id="KW-0472">Membrane</keyword>
<dbReference type="Pfam" id="PF00990">
    <property type="entry name" value="GGDEF"/>
    <property type="match status" value="1"/>
</dbReference>
<dbReference type="AlphaFoldDB" id="U4KDD2"/>
<dbReference type="Gene3D" id="3.30.70.270">
    <property type="match status" value="1"/>
</dbReference>
<evidence type="ECO:0000256" key="2">
    <source>
        <dbReference type="ARBA" id="ARBA00012528"/>
    </source>
</evidence>
<accession>U4KDD2</accession>
<keyword evidence="4" id="KW-0812">Transmembrane</keyword>
<sequence length="367" mass="41809">MRWISGDSEDVFNRVHHVFLLLVSIFMVIVGVFNTVAEITPIHFSIILYVVAALMGVMWYYSRFKDRYRPVAVLFATCLMVFVIPMTWFSNSGSYGPTALYCLVTALYTQSVLREMAMLKWPFITFAICLPSILFSVETYYPDLVTHYTSDYARFLDHQFSYFAVMIMLMVMMSGHVYRYRMEAMRAQSYAEKLKHLAERDSLTNLYNHRVILDKARQIKDNAKQASLILCDVDHFKKLNDSYGHLMGDAVLSELARTLEADFLPEGSSVGRYGGEEFLLSLPVGLHEAGDIAERIRVAVLYCSSQSLEITISLGVSQFRDSETVADALKRADQALYKAKQLGRNQVVIAPADNEEDNQTFSPQYTP</sequence>
<keyword evidence="7" id="KW-1185">Reference proteome</keyword>
<name>U4KDD2_9VIBR</name>
<evidence type="ECO:0000256" key="3">
    <source>
        <dbReference type="ARBA" id="ARBA00034247"/>
    </source>
</evidence>
<feature type="transmembrane region" description="Helical" evidence="4">
    <location>
        <begin position="42"/>
        <end position="61"/>
    </location>
</feature>
<feature type="transmembrane region" description="Helical" evidence="4">
    <location>
        <begin position="94"/>
        <end position="109"/>
    </location>
</feature>
<evidence type="ECO:0000313" key="6">
    <source>
        <dbReference type="EMBL" id="CCO58512.1"/>
    </source>
</evidence>
<dbReference type="EC" id="2.7.7.65" evidence="2"/>
<feature type="transmembrane region" description="Helical" evidence="4">
    <location>
        <begin position="18"/>
        <end position="36"/>
    </location>
</feature>
<dbReference type="PROSITE" id="PS50887">
    <property type="entry name" value="GGDEF"/>
    <property type="match status" value="1"/>
</dbReference>